<dbReference type="InterPro" id="IPR051045">
    <property type="entry name" value="TonB-dependent_transducer"/>
</dbReference>
<dbReference type="PROSITE" id="PS52015">
    <property type="entry name" value="TONB_CTD"/>
    <property type="match status" value="1"/>
</dbReference>
<keyword evidence="8" id="KW-1133">Transmembrane helix</keyword>
<feature type="domain" description="TonB C-terminal" evidence="11">
    <location>
        <begin position="133"/>
        <end position="223"/>
    </location>
</feature>
<name>A0A8I0N032_9GAMM</name>
<dbReference type="PANTHER" id="PTHR33446">
    <property type="entry name" value="PROTEIN TONB-RELATED"/>
    <property type="match status" value="1"/>
</dbReference>
<dbReference type="GO" id="GO:0005886">
    <property type="term" value="C:plasma membrane"/>
    <property type="evidence" value="ECO:0007669"/>
    <property type="project" value="UniProtKB-SubCell"/>
</dbReference>
<sequence>MEPQWSAGASAHEVSKVTAPLVLSFSSPTPVTASKAVSQPVSSQFKGVTHALKKSQDSKAEIKPETAAVPQVQEEPVKTTAPEEIQVANKTEQIEPVKPVAAPMDAPKQTTQQLATAQRPSEISNNDNTPVRLSKLPLFKAPRPTLSYPLRAKRRGLEGVSIFEIELNQEGRITNLTLIKSSGYQSLDTAARQNVEQWQFHPVIHNGSAVKALFTVPIKFSLS</sequence>
<keyword evidence="5" id="KW-0997">Cell inner membrane</keyword>
<dbReference type="InterPro" id="IPR006260">
    <property type="entry name" value="TonB/TolA_C"/>
</dbReference>
<keyword evidence="4" id="KW-1003">Cell membrane</keyword>
<comment type="caution">
    <text evidence="12">The sequence shown here is derived from an EMBL/GenBank/DDBJ whole genome shotgun (WGS) entry which is preliminary data.</text>
</comment>
<evidence type="ECO:0000256" key="1">
    <source>
        <dbReference type="ARBA" id="ARBA00004383"/>
    </source>
</evidence>
<organism evidence="12 13">
    <name type="scientific">Pseudoalteromonas peptidolytica F12-50-A1</name>
    <dbReference type="NCBI Taxonomy" id="1315280"/>
    <lineage>
        <taxon>Bacteria</taxon>
        <taxon>Pseudomonadati</taxon>
        <taxon>Pseudomonadota</taxon>
        <taxon>Gammaproteobacteria</taxon>
        <taxon>Alteromonadales</taxon>
        <taxon>Pseudoalteromonadaceae</taxon>
        <taxon>Pseudoalteromonas</taxon>
    </lineage>
</organism>
<comment type="similarity">
    <text evidence="2">Belongs to the TonB family.</text>
</comment>
<dbReference type="NCBIfam" id="TIGR01352">
    <property type="entry name" value="tonB_Cterm"/>
    <property type="match status" value="1"/>
</dbReference>
<evidence type="ECO:0000256" key="8">
    <source>
        <dbReference type="ARBA" id="ARBA00022989"/>
    </source>
</evidence>
<dbReference type="EMBL" id="AQHF01000034">
    <property type="protein sequence ID" value="MBE0349100.1"/>
    <property type="molecule type" value="Genomic_DNA"/>
</dbReference>
<evidence type="ECO:0000256" key="10">
    <source>
        <dbReference type="SAM" id="MobiDB-lite"/>
    </source>
</evidence>
<comment type="subcellular location">
    <subcellularLocation>
        <location evidence="1">Cell inner membrane</location>
        <topology evidence="1">Single-pass membrane protein</topology>
        <orientation evidence="1">Periplasmic side</orientation>
    </subcellularLocation>
</comment>
<reference evidence="12 13" key="1">
    <citation type="submission" date="2015-06" db="EMBL/GenBank/DDBJ databases">
        <title>Genome sequence of Pseudoalteromonas peptidolytica.</title>
        <authorList>
            <person name="Xie B.-B."/>
            <person name="Rong J.-C."/>
            <person name="Qin Q.-L."/>
            <person name="Zhang Y.-Z."/>
        </authorList>
    </citation>
    <scope>NUCLEOTIDE SEQUENCE [LARGE SCALE GENOMIC DNA]</scope>
    <source>
        <strain evidence="12 13">F12-50-A1</strain>
    </source>
</reference>
<evidence type="ECO:0000256" key="3">
    <source>
        <dbReference type="ARBA" id="ARBA00022448"/>
    </source>
</evidence>
<accession>A0A8I0N032</accession>
<dbReference type="GO" id="GO:0015031">
    <property type="term" value="P:protein transport"/>
    <property type="evidence" value="ECO:0007669"/>
    <property type="project" value="UniProtKB-KW"/>
</dbReference>
<evidence type="ECO:0000256" key="5">
    <source>
        <dbReference type="ARBA" id="ARBA00022519"/>
    </source>
</evidence>
<evidence type="ECO:0000256" key="9">
    <source>
        <dbReference type="ARBA" id="ARBA00023136"/>
    </source>
</evidence>
<evidence type="ECO:0000313" key="13">
    <source>
        <dbReference type="Proteomes" id="UP000660708"/>
    </source>
</evidence>
<proteinExistence type="inferred from homology"/>
<evidence type="ECO:0000313" key="12">
    <source>
        <dbReference type="EMBL" id="MBE0349100.1"/>
    </source>
</evidence>
<evidence type="ECO:0000259" key="11">
    <source>
        <dbReference type="PROSITE" id="PS52015"/>
    </source>
</evidence>
<evidence type="ECO:0000256" key="2">
    <source>
        <dbReference type="ARBA" id="ARBA00006555"/>
    </source>
</evidence>
<evidence type="ECO:0000256" key="7">
    <source>
        <dbReference type="ARBA" id="ARBA00022927"/>
    </source>
</evidence>
<protein>
    <submittedName>
        <fullName evidence="12">Periplasmic protein TonB</fullName>
    </submittedName>
</protein>
<keyword evidence="3" id="KW-0813">Transport</keyword>
<dbReference type="SUPFAM" id="SSF74653">
    <property type="entry name" value="TolA/TonB C-terminal domain"/>
    <property type="match status" value="1"/>
</dbReference>
<gene>
    <name evidence="12" type="primary">tonB</name>
    <name evidence="12" type="ORF">PPEP_b1021</name>
</gene>
<feature type="compositionally biased region" description="Basic and acidic residues" evidence="10">
    <location>
        <begin position="54"/>
        <end position="64"/>
    </location>
</feature>
<keyword evidence="7" id="KW-0653">Protein transport</keyword>
<evidence type="ECO:0000256" key="4">
    <source>
        <dbReference type="ARBA" id="ARBA00022475"/>
    </source>
</evidence>
<dbReference type="AlphaFoldDB" id="A0A8I0N032"/>
<dbReference type="Pfam" id="PF03544">
    <property type="entry name" value="TonB_C"/>
    <property type="match status" value="1"/>
</dbReference>
<evidence type="ECO:0000256" key="6">
    <source>
        <dbReference type="ARBA" id="ARBA00022692"/>
    </source>
</evidence>
<dbReference type="Proteomes" id="UP000660708">
    <property type="component" value="Unassembled WGS sequence"/>
</dbReference>
<dbReference type="Gene3D" id="3.30.1150.10">
    <property type="match status" value="1"/>
</dbReference>
<keyword evidence="9" id="KW-0472">Membrane</keyword>
<keyword evidence="6" id="KW-0812">Transmembrane</keyword>
<dbReference type="InterPro" id="IPR037682">
    <property type="entry name" value="TonB_C"/>
</dbReference>
<keyword evidence="13" id="KW-1185">Reference proteome</keyword>
<feature type="region of interest" description="Disordered" evidence="10">
    <location>
        <begin position="50"/>
        <end position="78"/>
    </location>
</feature>
<dbReference type="GO" id="GO:0055085">
    <property type="term" value="P:transmembrane transport"/>
    <property type="evidence" value="ECO:0007669"/>
    <property type="project" value="InterPro"/>
</dbReference>